<dbReference type="InterPro" id="IPR023696">
    <property type="entry name" value="Ureohydrolase_dom_sf"/>
</dbReference>
<reference evidence="7" key="1">
    <citation type="submission" date="2017-11" db="EMBL/GenBank/DDBJ databases">
        <title>Complete Genome Sequence of Kyrpidia sp. Strain EA-1, a thermophilic, hydrogen-oxidizing Bacterium, isolated from the Azores.</title>
        <authorList>
            <person name="Reiner J.E."/>
            <person name="Lapp C.J."/>
            <person name="Bunk B."/>
            <person name="Gescher J."/>
        </authorList>
    </citation>
    <scope>NUCLEOTIDE SEQUENCE [LARGE SCALE GENOMIC DNA]</scope>
    <source>
        <strain evidence="7">EA-1</strain>
    </source>
</reference>
<dbReference type="CDD" id="cd09994">
    <property type="entry name" value="HDAC_AcuC_like"/>
    <property type="match status" value="1"/>
</dbReference>
<protein>
    <recommendedName>
        <fullName evidence="3">Acetoin utilization protein AcuC</fullName>
    </recommendedName>
</protein>
<dbReference type="InterPro" id="IPR037138">
    <property type="entry name" value="His_deacetylse_dom_sf"/>
</dbReference>
<evidence type="ECO:0000259" key="5">
    <source>
        <dbReference type="Pfam" id="PF00850"/>
    </source>
</evidence>
<dbReference type="InterPro" id="IPR003085">
    <property type="entry name" value="AcuC"/>
</dbReference>
<organism evidence="6 7">
    <name type="scientific">Kyrpidia spormannii</name>
    <dbReference type="NCBI Taxonomy" id="2055160"/>
    <lineage>
        <taxon>Bacteria</taxon>
        <taxon>Bacillati</taxon>
        <taxon>Bacillota</taxon>
        <taxon>Bacilli</taxon>
        <taxon>Bacillales</taxon>
        <taxon>Alicyclobacillaceae</taxon>
        <taxon>Kyrpidia</taxon>
    </lineage>
</organism>
<evidence type="ECO:0000313" key="6">
    <source>
        <dbReference type="EMBL" id="ATY84280.1"/>
    </source>
</evidence>
<evidence type="ECO:0000256" key="2">
    <source>
        <dbReference type="ARBA" id="ARBA00005947"/>
    </source>
</evidence>
<dbReference type="SUPFAM" id="SSF52768">
    <property type="entry name" value="Arginase/deacetylase"/>
    <property type="match status" value="1"/>
</dbReference>
<proteinExistence type="inferred from homology"/>
<dbReference type="Proteomes" id="UP000231932">
    <property type="component" value="Chromosome"/>
</dbReference>
<comment type="similarity">
    <text evidence="2">Belongs to the histone deacetylase family.</text>
</comment>
<gene>
    <name evidence="6" type="ORF">CVV65_04370</name>
</gene>
<dbReference type="PRINTS" id="PR01272">
    <property type="entry name" value="ACUCPROTEIN"/>
</dbReference>
<name>A0A2K8N6Q9_9BACL</name>
<keyword evidence="4" id="KW-0006">Acetoin catabolism</keyword>
<dbReference type="AlphaFoldDB" id="A0A2K8N6Q9"/>
<evidence type="ECO:0000256" key="1">
    <source>
        <dbReference type="ARBA" id="ARBA00005101"/>
    </source>
</evidence>
<evidence type="ECO:0000256" key="3">
    <source>
        <dbReference type="ARBA" id="ARBA00020218"/>
    </source>
</evidence>
<evidence type="ECO:0000256" key="4">
    <source>
        <dbReference type="ARBA" id="ARBA00022627"/>
    </source>
</evidence>
<dbReference type="KEGG" id="kyr:CVV65_04370"/>
<dbReference type="UniPathway" id="UPA00040"/>
<sequence length="391" mass="44088">MKDRAVIVYSPEVLRYRFGPEHPFDPLRLRMTWDLMQESGLLRPEHVRAPQPATEEELALVHDRHYIEAVKRAGQGDEPPVPPGGGEPSWESFGLGTEDTPIFPDMHEASALITGGTLMAARLVMEGKAEHAFSLAGGLHHAQRHMASGFCVYNDIGVAIAWLRKEFDARVAYIDTDAHHGDGVQWLFYDDPGVLTISFHETGKYLYPGTGDIHERGTGAGYGYSVNVPLEPFTEDDSWLELLHQALPILISRFEPDIIISQNGCDGHHLDPLTHLSATTRLYREIPKLVHQLAHEACDGRWVAVGGGGYEIWRVVPRAWTLLWAELSHQPIPEVIPDLWLERWSPYSPDLLPDRFIDAPDAFPPIPRRVEIENRNRITLRRALMGTPFYT</sequence>
<accession>A0A2K8N6Q9</accession>
<dbReference type="GO" id="GO:0040029">
    <property type="term" value="P:epigenetic regulation of gene expression"/>
    <property type="evidence" value="ECO:0007669"/>
    <property type="project" value="TreeGrafter"/>
</dbReference>
<dbReference type="InterPro" id="IPR023801">
    <property type="entry name" value="His_deacetylse_dom"/>
</dbReference>
<dbReference type="EMBL" id="CP024955">
    <property type="protein sequence ID" value="ATY84280.1"/>
    <property type="molecule type" value="Genomic_DNA"/>
</dbReference>
<dbReference type="PANTHER" id="PTHR10625:SF10">
    <property type="entry name" value="HISTONE DEACETYLASE HDAC1"/>
    <property type="match status" value="1"/>
</dbReference>
<dbReference type="PANTHER" id="PTHR10625">
    <property type="entry name" value="HISTONE DEACETYLASE HDAC1-RELATED"/>
    <property type="match status" value="1"/>
</dbReference>
<feature type="domain" description="Histone deacetylase" evidence="5">
    <location>
        <begin position="22"/>
        <end position="326"/>
    </location>
</feature>
<dbReference type="RefSeq" id="WP_100667107.1">
    <property type="nucleotide sequence ID" value="NZ_CP024955.1"/>
</dbReference>
<evidence type="ECO:0000313" key="7">
    <source>
        <dbReference type="Proteomes" id="UP000231932"/>
    </source>
</evidence>
<dbReference type="Pfam" id="PF00850">
    <property type="entry name" value="Hist_deacetyl"/>
    <property type="match status" value="1"/>
</dbReference>
<keyword evidence="7" id="KW-1185">Reference proteome</keyword>
<dbReference type="InterPro" id="IPR000286">
    <property type="entry name" value="HDACs"/>
</dbReference>
<dbReference type="Gene3D" id="3.40.800.20">
    <property type="entry name" value="Histone deacetylase domain"/>
    <property type="match status" value="1"/>
</dbReference>
<comment type="pathway">
    <text evidence="1">Ketone degradation; acetoin degradation.</text>
</comment>
<dbReference type="OrthoDB" id="9808367at2"/>
<dbReference type="GO" id="GO:0004407">
    <property type="term" value="F:histone deacetylase activity"/>
    <property type="evidence" value="ECO:0007669"/>
    <property type="project" value="TreeGrafter"/>
</dbReference>
<dbReference type="GO" id="GO:0045150">
    <property type="term" value="P:acetoin catabolic process"/>
    <property type="evidence" value="ECO:0007669"/>
    <property type="project" value="UniProtKB-UniPathway"/>
</dbReference>
<dbReference type="PRINTS" id="PR01270">
    <property type="entry name" value="HDASUPER"/>
</dbReference>